<reference evidence="5" key="1">
    <citation type="journal article" date="2023" name="G3 (Bethesda)">
        <title>Whole genome assemblies of Zophobas morio and Tenebrio molitor.</title>
        <authorList>
            <person name="Kaur S."/>
            <person name="Stinson S.A."/>
            <person name="diCenzo G.C."/>
        </authorList>
    </citation>
    <scope>NUCLEOTIDE SEQUENCE</scope>
    <source>
        <strain evidence="5">QUZm001</strain>
    </source>
</reference>
<dbReference type="GO" id="GO:0004252">
    <property type="term" value="F:serine-type endopeptidase activity"/>
    <property type="evidence" value="ECO:0007669"/>
    <property type="project" value="InterPro"/>
</dbReference>
<dbReference type="InterPro" id="IPR043504">
    <property type="entry name" value="Peptidase_S1_PA_chymotrypsin"/>
</dbReference>
<evidence type="ECO:0000256" key="1">
    <source>
        <dbReference type="ARBA" id="ARBA00023157"/>
    </source>
</evidence>
<proteinExistence type="predicted"/>
<dbReference type="PRINTS" id="PR00722">
    <property type="entry name" value="CHYMOTRYPSIN"/>
</dbReference>
<feature type="compositionally biased region" description="Polar residues" evidence="2">
    <location>
        <begin position="266"/>
        <end position="276"/>
    </location>
</feature>
<dbReference type="Pfam" id="PF00089">
    <property type="entry name" value="Trypsin"/>
    <property type="match status" value="1"/>
</dbReference>
<evidence type="ECO:0000259" key="4">
    <source>
        <dbReference type="PROSITE" id="PS50240"/>
    </source>
</evidence>
<evidence type="ECO:0000313" key="5">
    <source>
        <dbReference type="EMBL" id="KAJ3656380.1"/>
    </source>
</evidence>
<feature type="region of interest" description="Disordered" evidence="2">
    <location>
        <begin position="266"/>
        <end position="286"/>
    </location>
</feature>
<dbReference type="PANTHER" id="PTHR24260:SF136">
    <property type="entry name" value="GH08193P-RELATED"/>
    <property type="match status" value="1"/>
</dbReference>
<evidence type="ECO:0000256" key="3">
    <source>
        <dbReference type="SAM" id="SignalP"/>
    </source>
</evidence>
<comment type="caution">
    <text evidence="5">The sequence shown here is derived from an EMBL/GenBank/DDBJ whole genome shotgun (WGS) entry which is preliminary data.</text>
</comment>
<gene>
    <name evidence="5" type="ORF">Zmor_015462</name>
</gene>
<feature type="domain" description="Peptidase S1" evidence="4">
    <location>
        <begin position="28"/>
        <end position="261"/>
    </location>
</feature>
<protein>
    <recommendedName>
        <fullName evidence="4">Peptidase S1 domain-containing protein</fullName>
    </recommendedName>
</protein>
<organism evidence="5 6">
    <name type="scientific">Zophobas morio</name>
    <dbReference type="NCBI Taxonomy" id="2755281"/>
    <lineage>
        <taxon>Eukaryota</taxon>
        <taxon>Metazoa</taxon>
        <taxon>Ecdysozoa</taxon>
        <taxon>Arthropoda</taxon>
        <taxon>Hexapoda</taxon>
        <taxon>Insecta</taxon>
        <taxon>Pterygota</taxon>
        <taxon>Neoptera</taxon>
        <taxon>Endopterygota</taxon>
        <taxon>Coleoptera</taxon>
        <taxon>Polyphaga</taxon>
        <taxon>Cucujiformia</taxon>
        <taxon>Tenebrionidae</taxon>
        <taxon>Zophobas</taxon>
    </lineage>
</organism>
<dbReference type="PROSITE" id="PS50240">
    <property type="entry name" value="TRYPSIN_DOM"/>
    <property type="match status" value="1"/>
</dbReference>
<name>A0AA38II10_9CUCU</name>
<dbReference type="InterPro" id="IPR009003">
    <property type="entry name" value="Peptidase_S1_PA"/>
</dbReference>
<dbReference type="Gene3D" id="2.40.10.10">
    <property type="entry name" value="Trypsin-like serine proteases"/>
    <property type="match status" value="1"/>
</dbReference>
<dbReference type="InterPro" id="IPR051333">
    <property type="entry name" value="CLIP_Serine_Protease"/>
</dbReference>
<evidence type="ECO:0000313" key="6">
    <source>
        <dbReference type="Proteomes" id="UP001168821"/>
    </source>
</evidence>
<dbReference type="CDD" id="cd00190">
    <property type="entry name" value="Tryp_SPc"/>
    <property type="match status" value="1"/>
</dbReference>
<dbReference type="EMBL" id="JALNTZ010000004">
    <property type="protein sequence ID" value="KAJ3656380.1"/>
    <property type="molecule type" value="Genomic_DNA"/>
</dbReference>
<keyword evidence="6" id="KW-1185">Reference proteome</keyword>
<dbReference type="InterPro" id="IPR018114">
    <property type="entry name" value="TRYPSIN_HIS"/>
</dbReference>
<keyword evidence="3" id="KW-0732">Signal</keyword>
<dbReference type="PANTHER" id="PTHR24260">
    <property type="match status" value="1"/>
</dbReference>
<dbReference type="InterPro" id="IPR001254">
    <property type="entry name" value="Trypsin_dom"/>
</dbReference>
<sequence>MSSFVLWIFLFFPYILWTQANNNKDARIIGGEVSEIGQFPYVVGFYYDKGQTRSFCGGSLLNDKWILTAAHCLVDATLFTIYLGTNNLEDVERNGLVLTSTEYVAHPSYNAHYLTNDIGLIILDAPVQFTDNIQPIELSTRTLGDAENVTAVGWGATSNAETSPMMDLSHVSLSTITNTKCVGIFGSPLFINNNVVCVVGSGNEGTCRGDAGGPLIQIDDNGKNVQVGVGIFHSATGCEDNYPSGFIRTADYIGWINEVMDATTESVTEDSTSLGPTQPGDGAPGSASSLTIMLSTMILVSLVQFI</sequence>
<dbReference type="Proteomes" id="UP001168821">
    <property type="component" value="Unassembled WGS sequence"/>
</dbReference>
<keyword evidence="1" id="KW-1015">Disulfide bond</keyword>
<evidence type="ECO:0000256" key="2">
    <source>
        <dbReference type="SAM" id="MobiDB-lite"/>
    </source>
</evidence>
<feature type="signal peptide" evidence="3">
    <location>
        <begin position="1"/>
        <end position="20"/>
    </location>
</feature>
<feature type="chain" id="PRO_5041210120" description="Peptidase S1 domain-containing protein" evidence="3">
    <location>
        <begin position="21"/>
        <end position="306"/>
    </location>
</feature>
<dbReference type="AlphaFoldDB" id="A0AA38II10"/>
<dbReference type="PROSITE" id="PS00134">
    <property type="entry name" value="TRYPSIN_HIS"/>
    <property type="match status" value="1"/>
</dbReference>
<dbReference type="InterPro" id="IPR001314">
    <property type="entry name" value="Peptidase_S1A"/>
</dbReference>
<dbReference type="SUPFAM" id="SSF50494">
    <property type="entry name" value="Trypsin-like serine proteases"/>
    <property type="match status" value="1"/>
</dbReference>
<dbReference type="SMART" id="SM00020">
    <property type="entry name" value="Tryp_SPc"/>
    <property type="match status" value="1"/>
</dbReference>
<dbReference type="GO" id="GO:0006508">
    <property type="term" value="P:proteolysis"/>
    <property type="evidence" value="ECO:0007669"/>
    <property type="project" value="InterPro"/>
</dbReference>
<accession>A0AA38II10</accession>
<dbReference type="FunFam" id="2.40.10.10:FF:000068">
    <property type="entry name" value="transmembrane protease serine 2"/>
    <property type="match status" value="1"/>
</dbReference>